<proteinExistence type="predicted"/>
<sequence>MGKKLENVERMLVHLRAPPKARNQDDGQSDDQEWAIVPHPDANIEEEPPSRGASCHFDITLGWGKRKFTLLS</sequence>
<keyword evidence="2" id="KW-1185">Reference proteome</keyword>
<accession>A0ACB9YT16</accession>
<evidence type="ECO:0000313" key="2">
    <source>
        <dbReference type="Proteomes" id="UP001497700"/>
    </source>
</evidence>
<name>A0ACB9YT16_9PEZI</name>
<protein>
    <submittedName>
        <fullName evidence="1">Uncharacterized protein</fullName>
    </submittedName>
</protein>
<organism evidence="1 2">
    <name type="scientific">Hypoxylon rubiginosum</name>
    <dbReference type="NCBI Taxonomy" id="110542"/>
    <lineage>
        <taxon>Eukaryota</taxon>
        <taxon>Fungi</taxon>
        <taxon>Dikarya</taxon>
        <taxon>Ascomycota</taxon>
        <taxon>Pezizomycotina</taxon>
        <taxon>Sordariomycetes</taxon>
        <taxon>Xylariomycetidae</taxon>
        <taxon>Xylariales</taxon>
        <taxon>Hypoxylaceae</taxon>
        <taxon>Hypoxylon</taxon>
    </lineage>
</organism>
<dbReference type="Proteomes" id="UP001497700">
    <property type="component" value="Unassembled WGS sequence"/>
</dbReference>
<gene>
    <name evidence="1" type="ORF">F4820DRAFT_430866</name>
</gene>
<dbReference type="EMBL" id="MU393528">
    <property type="protein sequence ID" value="KAI4862336.1"/>
    <property type="molecule type" value="Genomic_DNA"/>
</dbReference>
<comment type="caution">
    <text evidence="1">The sequence shown here is derived from an EMBL/GenBank/DDBJ whole genome shotgun (WGS) entry which is preliminary data.</text>
</comment>
<evidence type="ECO:0000313" key="1">
    <source>
        <dbReference type="EMBL" id="KAI4862336.1"/>
    </source>
</evidence>
<reference evidence="1 2" key="1">
    <citation type="journal article" date="2022" name="New Phytol.">
        <title>Ecological generalism drives hyperdiversity of secondary metabolite gene clusters in xylarialean endophytes.</title>
        <authorList>
            <person name="Franco M.E.E."/>
            <person name="Wisecaver J.H."/>
            <person name="Arnold A.E."/>
            <person name="Ju Y.M."/>
            <person name="Slot J.C."/>
            <person name="Ahrendt S."/>
            <person name="Moore L.P."/>
            <person name="Eastman K.E."/>
            <person name="Scott K."/>
            <person name="Konkel Z."/>
            <person name="Mondo S.J."/>
            <person name="Kuo A."/>
            <person name="Hayes R.D."/>
            <person name="Haridas S."/>
            <person name="Andreopoulos B."/>
            <person name="Riley R."/>
            <person name="LaButti K."/>
            <person name="Pangilinan J."/>
            <person name="Lipzen A."/>
            <person name="Amirebrahimi M."/>
            <person name="Yan J."/>
            <person name="Adam C."/>
            <person name="Keymanesh K."/>
            <person name="Ng V."/>
            <person name="Louie K."/>
            <person name="Northen T."/>
            <person name="Drula E."/>
            <person name="Henrissat B."/>
            <person name="Hsieh H.M."/>
            <person name="Youens-Clark K."/>
            <person name="Lutzoni F."/>
            <person name="Miadlikowska J."/>
            <person name="Eastwood D.C."/>
            <person name="Hamelin R.C."/>
            <person name="Grigoriev I.V."/>
            <person name="U'Ren J.M."/>
        </authorList>
    </citation>
    <scope>NUCLEOTIDE SEQUENCE [LARGE SCALE GENOMIC DNA]</scope>
    <source>
        <strain evidence="1 2">CBS 119005</strain>
    </source>
</reference>